<feature type="domain" description="Antitoxin Xre/MbcA/ParS-like toxin-binding" evidence="1">
    <location>
        <begin position="103"/>
        <end position="152"/>
    </location>
</feature>
<keyword evidence="4" id="KW-1185">Reference proteome</keyword>
<name>A0A239EZU3_9BACT</name>
<evidence type="ECO:0000259" key="1">
    <source>
        <dbReference type="Pfam" id="PF09722"/>
    </source>
</evidence>
<dbReference type="InterPro" id="IPR011979">
    <property type="entry name" value="Antitox_Xre"/>
</dbReference>
<dbReference type="InterPro" id="IPR024467">
    <property type="entry name" value="Xre/MbcA/ParS-like_toxin-bd"/>
</dbReference>
<dbReference type="Proteomes" id="UP000198480">
    <property type="component" value="Unassembled WGS sequence"/>
</dbReference>
<dbReference type="NCBIfam" id="TIGR02293">
    <property type="entry name" value="TAS_TIGR02293"/>
    <property type="match status" value="1"/>
</dbReference>
<dbReference type="EMBL" id="FZOK01000011">
    <property type="protein sequence ID" value="SNS50149.1"/>
    <property type="molecule type" value="Genomic_DNA"/>
</dbReference>
<dbReference type="Pfam" id="PF20432">
    <property type="entry name" value="Xre-like-HTH"/>
    <property type="match status" value="1"/>
</dbReference>
<evidence type="ECO:0000259" key="2">
    <source>
        <dbReference type="Pfam" id="PF20432"/>
    </source>
</evidence>
<dbReference type="GO" id="GO:0003677">
    <property type="term" value="F:DNA binding"/>
    <property type="evidence" value="ECO:0007669"/>
    <property type="project" value="InterPro"/>
</dbReference>
<dbReference type="Pfam" id="PF09722">
    <property type="entry name" value="Xre_MbcA_ParS_C"/>
    <property type="match status" value="1"/>
</dbReference>
<evidence type="ECO:0000313" key="4">
    <source>
        <dbReference type="Proteomes" id="UP000198480"/>
    </source>
</evidence>
<dbReference type="InterPro" id="IPR046847">
    <property type="entry name" value="Xre-like_HTH"/>
</dbReference>
<proteinExistence type="predicted"/>
<gene>
    <name evidence="3" type="ORF">SAMN06295967_11138</name>
</gene>
<protein>
    <submittedName>
        <fullName evidence="3">Putative toxin-antitoxin system antitoxin component, TIGR02293 family</fullName>
    </submittedName>
</protein>
<organism evidence="3 4">
    <name type="scientific">Belliella buryatensis</name>
    <dbReference type="NCBI Taxonomy" id="1500549"/>
    <lineage>
        <taxon>Bacteria</taxon>
        <taxon>Pseudomonadati</taxon>
        <taxon>Bacteroidota</taxon>
        <taxon>Cytophagia</taxon>
        <taxon>Cytophagales</taxon>
        <taxon>Cyclobacteriaceae</taxon>
        <taxon>Belliella</taxon>
    </lineage>
</organism>
<reference evidence="4" key="1">
    <citation type="submission" date="2017-06" db="EMBL/GenBank/DDBJ databases">
        <authorList>
            <person name="Varghese N."/>
            <person name="Submissions S."/>
        </authorList>
    </citation>
    <scope>NUCLEOTIDE SEQUENCE [LARGE SCALE GENOMIC DNA]</scope>
    <source>
        <strain evidence="4">5C</strain>
    </source>
</reference>
<accession>A0A239EZU3</accession>
<evidence type="ECO:0000313" key="3">
    <source>
        <dbReference type="EMBL" id="SNS50149.1"/>
    </source>
</evidence>
<sequence>MSDFLRHLLYIKSRAMGIVSDFVASYGFAGDRLSLRLAKTSRNGLAYEDFSNIVADSPIPEESWADLLHVSERTMQRYKKDQKPFESIHCERILKLAMLFKFGEEVFGDMDLFKSWLYETSIPLGSQTPFSLLDTSFGMDLVKDELGRIQHGIFV</sequence>
<dbReference type="AlphaFoldDB" id="A0A239EZU3"/>
<feature type="domain" description="Antitoxin Xre-like helix-turn-helix" evidence="2">
    <location>
        <begin position="37"/>
        <end position="97"/>
    </location>
</feature>